<dbReference type="GO" id="GO:0061630">
    <property type="term" value="F:ubiquitin protein ligase activity"/>
    <property type="evidence" value="ECO:0007669"/>
    <property type="project" value="InterPro"/>
</dbReference>
<dbReference type="InterPro" id="IPR038896">
    <property type="entry name" value="RNF170"/>
</dbReference>
<dbReference type="Pfam" id="PF06803">
    <property type="entry name" value="DUF1232"/>
    <property type="match status" value="1"/>
</dbReference>
<dbReference type="InterPro" id="IPR010652">
    <property type="entry name" value="DUF1232"/>
</dbReference>
<proteinExistence type="predicted"/>
<dbReference type="SUPFAM" id="SSF57850">
    <property type="entry name" value="RING/U-box"/>
    <property type="match status" value="1"/>
</dbReference>
<dbReference type="Proteomes" id="UP000007110">
    <property type="component" value="Unassembled WGS sequence"/>
</dbReference>
<dbReference type="OrthoDB" id="9049620at2759"/>
<feature type="domain" description="RING-type" evidence="14">
    <location>
        <begin position="112"/>
        <end position="155"/>
    </location>
</feature>
<comment type="subcellular location">
    <subcellularLocation>
        <location evidence="1">Endomembrane system</location>
        <topology evidence="1">Multi-pass membrane protein</topology>
    </subcellularLocation>
</comment>
<keyword evidence="4" id="KW-0479">Metal-binding</keyword>
<dbReference type="SMART" id="SM00184">
    <property type="entry name" value="RING"/>
    <property type="match status" value="1"/>
</dbReference>
<dbReference type="EnsemblMetazoa" id="XM_778279">
    <property type="protein sequence ID" value="XP_783372"/>
    <property type="gene ID" value="LOC578092"/>
</dbReference>
<keyword evidence="16" id="KW-1185">Reference proteome</keyword>
<dbReference type="InterPro" id="IPR017907">
    <property type="entry name" value="Znf_RING_CS"/>
</dbReference>
<dbReference type="Gene3D" id="3.30.40.10">
    <property type="entry name" value="Zinc/RING finger domain, C3HC4 (zinc finger)"/>
    <property type="match status" value="1"/>
</dbReference>
<dbReference type="GO" id="GO:0008270">
    <property type="term" value="F:zinc ion binding"/>
    <property type="evidence" value="ECO:0007669"/>
    <property type="project" value="UniProtKB-KW"/>
</dbReference>
<feature type="compositionally biased region" description="Low complexity" evidence="12">
    <location>
        <begin position="82"/>
        <end position="95"/>
    </location>
</feature>
<dbReference type="CDD" id="cd16553">
    <property type="entry name" value="RING-HC_RNF170"/>
    <property type="match status" value="1"/>
</dbReference>
<dbReference type="PROSITE" id="PS00518">
    <property type="entry name" value="ZF_RING_1"/>
    <property type="match status" value="1"/>
</dbReference>
<dbReference type="AlphaFoldDB" id="A0A7M7RFN3"/>
<keyword evidence="5 11" id="KW-0863">Zinc-finger</keyword>
<evidence type="ECO:0000256" key="8">
    <source>
        <dbReference type="ARBA" id="ARBA00023136"/>
    </source>
</evidence>
<dbReference type="PROSITE" id="PS50089">
    <property type="entry name" value="ZF_RING_2"/>
    <property type="match status" value="1"/>
</dbReference>
<dbReference type="PANTHER" id="PTHR22894:SF5">
    <property type="entry name" value="RING-TYPE DOMAIN-CONTAINING PROTEIN"/>
    <property type="match status" value="1"/>
</dbReference>
<accession>A0A7M7RFN3</accession>
<evidence type="ECO:0000256" key="2">
    <source>
        <dbReference type="ARBA" id="ARBA00014068"/>
    </source>
</evidence>
<dbReference type="PANTHER" id="PTHR22894">
    <property type="entry name" value="RING-TYPE DOMAIN-CONTAINING PROTEIN"/>
    <property type="match status" value="1"/>
</dbReference>
<dbReference type="InterPro" id="IPR018957">
    <property type="entry name" value="Znf_C3HC4_RING-type"/>
</dbReference>
<protein>
    <recommendedName>
        <fullName evidence="2">E3 ubiquitin-protein ligase RNF170</fullName>
    </recommendedName>
    <alternativeName>
        <fullName evidence="10">RING finger protein 170</fullName>
    </alternativeName>
    <alternativeName>
        <fullName evidence="9">RING-type E3 ubiquitin transferase RNF170</fullName>
    </alternativeName>
</protein>
<organism evidence="15 16">
    <name type="scientific">Strongylocentrotus purpuratus</name>
    <name type="common">Purple sea urchin</name>
    <dbReference type="NCBI Taxonomy" id="7668"/>
    <lineage>
        <taxon>Eukaryota</taxon>
        <taxon>Metazoa</taxon>
        <taxon>Echinodermata</taxon>
        <taxon>Eleutherozoa</taxon>
        <taxon>Echinozoa</taxon>
        <taxon>Echinoidea</taxon>
        <taxon>Euechinoidea</taxon>
        <taxon>Echinacea</taxon>
        <taxon>Camarodonta</taxon>
        <taxon>Echinidea</taxon>
        <taxon>Strongylocentrotidae</taxon>
        <taxon>Strongylocentrotus</taxon>
    </lineage>
</organism>
<evidence type="ECO:0000256" key="12">
    <source>
        <dbReference type="SAM" id="MobiDB-lite"/>
    </source>
</evidence>
<dbReference type="GeneID" id="578092"/>
<evidence type="ECO:0000256" key="10">
    <source>
        <dbReference type="ARBA" id="ARBA00031107"/>
    </source>
</evidence>
<reference evidence="15" key="2">
    <citation type="submission" date="2021-01" db="UniProtKB">
        <authorList>
            <consortium name="EnsemblMetazoa"/>
        </authorList>
    </citation>
    <scope>IDENTIFICATION</scope>
</reference>
<evidence type="ECO:0000313" key="15">
    <source>
        <dbReference type="EnsemblMetazoa" id="XP_783372"/>
    </source>
</evidence>
<evidence type="ECO:0000256" key="6">
    <source>
        <dbReference type="ARBA" id="ARBA00022833"/>
    </source>
</evidence>
<evidence type="ECO:0000313" key="16">
    <source>
        <dbReference type="Proteomes" id="UP000007110"/>
    </source>
</evidence>
<evidence type="ECO:0000256" key="4">
    <source>
        <dbReference type="ARBA" id="ARBA00022723"/>
    </source>
</evidence>
<dbReference type="InterPro" id="IPR013083">
    <property type="entry name" value="Znf_RING/FYVE/PHD"/>
</dbReference>
<dbReference type="InterPro" id="IPR001841">
    <property type="entry name" value="Znf_RING"/>
</dbReference>
<keyword evidence="7 13" id="KW-1133">Transmembrane helix</keyword>
<keyword evidence="3 13" id="KW-0812">Transmembrane</keyword>
<feature type="transmembrane region" description="Helical" evidence="13">
    <location>
        <begin position="17"/>
        <end position="35"/>
    </location>
</feature>
<evidence type="ECO:0000256" key="9">
    <source>
        <dbReference type="ARBA" id="ARBA00030110"/>
    </source>
</evidence>
<evidence type="ECO:0000259" key="14">
    <source>
        <dbReference type="PROSITE" id="PS50089"/>
    </source>
</evidence>
<dbReference type="GO" id="GO:0012505">
    <property type="term" value="C:endomembrane system"/>
    <property type="evidence" value="ECO:0007669"/>
    <property type="project" value="UniProtKB-SubCell"/>
</dbReference>
<feature type="region of interest" description="Disordered" evidence="12">
    <location>
        <begin position="66"/>
        <end position="103"/>
    </location>
</feature>
<dbReference type="FunCoup" id="A0A7M7RFN3">
    <property type="interactions" value="375"/>
</dbReference>
<keyword evidence="8 13" id="KW-0472">Membrane</keyword>
<feature type="transmembrane region" description="Helical" evidence="13">
    <location>
        <begin position="260"/>
        <end position="278"/>
    </location>
</feature>
<evidence type="ECO:0000256" key="7">
    <source>
        <dbReference type="ARBA" id="ARBA00022989"/>
    </source>
</evidence>
<evidence type="ECO:0000256" key="3">
    <source>
        <dbReference type="ARBA" id="ARBA00022692"/>
    </source>
</evidence>
<sequence>MSQPERGTIVEGIGDEFFQILGLIIVVAVPFLVAYRNRLRSIATGAIHPESEAHVQHTRTQLRYGRPNADDHAASANGQATGESNGQQNGEGQSSDGRHGMSAQPYNGDRPCPICLDEKECAAETNCGHVFCGNCLIAYWRHGTWLGAISCPVCRQMVTIILPVFQEDEQNSGEGGRIMAEIRDYNRRFSGEPRPFMDYIYDLPTLLRHTARDFFSLHGIVWMFRLRIIFCFAAALLYLISPLDIIPEAVFGFFGFFDDIFVVLILAIYVTGIYRGIVAQRME</sequence>
<dbReference type="Pfam" id="PF00097">
    <property type="entry name" value="zf-C3HC4"/>
    <property type="match status" value="1"/>
</dbReference>
<dbReference type="InParanoid" id="A0A7M7RFN3"/>
<dbReference type="RefSeq" id="XP_783372.4">
    <property type="nucleotide sequence ID" value="XM_778279.5"/>
</dbReference>
<keyword evidence="6" id="KW-0862">Zinc</keyword>
<evidence type="ECO:0000256" key="11">
    <source>
        <dbReference type="PROSITE-ProRule" id="PRU00175"/>
    </source>
</evidence>
<evidence type="ECO:0000256" key="13">
    <source>
        <dbReference type="SAM" id="Phobius"/>
    </source>
</evidence>
<evidence type="ECO:0000256" key="1">
    <source>
        <dbReference type="ARBA" id="ARBA00004127"/>
    </source>
</evidence>
<feature type="transmembrane region" description="Helical" evidence="13">
    <location>
        <begin position="222"/>
        <end position="240"/>
    </location>
</feature>
<evidence type="ECO:0000256" key="5">
    <source>
        <dbReference type="ARBA" id="ARBA00022771"/>
    </source>
</evidence>
<name>A0A7M7RFN3_STRPU</name>
<dbReference type="KEGG" id="spu:578092"/>
<reference evidence="16" key="1">
    <citation type="submission" date="2015-02" db="EMBL/GenBank/DDBJ databases">
        <title>Genome sequencing for Strongylocentrotus purpuratus.</title>
        <authorList>
            <person name="Murali S."/>
            <person name="Liu Y."/>
            <person name="Vee V."/>
            <person name="English A."/>
            <person name="Wang M."/>
            <person name="Skinner E."/>
            <person name="Han Y."/>
            <person name="Muzny D.M."/>
            <person name="Worley K.C."/>
            <person name="Gibbs R.A."/>
        </authorList>
    </citation>
    <scope>NUCLEOTIDE SEQUENCE</scope>
</reference>
<dbReference type="OMA" id="CRQEEQN"/>